<accession>A0AAV4U988</accession>
<sequence>MGTDRGLEFCEIMNEIYYMTLRNNIAQYTTRARTNINAVFSTDSQERVACMIVFSVVTCLYTFKSMGKKRRSSFVWADPGILPLELTGKVMMMDINAIKVQSTIGLRISMFTHVLQKSDIVFGGQTSKHRSEGHPPVAEDGPDERVPALEQAPLALLAQLSGWGPPLVKLSKLTLFFSLYVYL</sequence>
<evidence type="ECO:0000313" key="3">
    <source>
        <dbReference type="Proteomes" id="UP001054945"/>
    </source>
</evidence>
<gene>
    <name evidence="2" type="ORF">CEXT_799961</name>
</gene>
<keyword evidence="3" id="KW-1185">Reference proteome</keyword>
<feature type="region of interest" description="Disordered" evidence="1">
    <location>
        <begin position="125"/>
        <end position="144"/>
    </location>
</feature>
<name>A0AAV4U988_CAEEX</name>
<evidence type="ECO:0000313" key="2">
    <source>
        <dbReference type="EMBL" id="GIY54336.1"/>
    </source>
</evidence>
<dbReference type="AlphaFoldDB" id="A0AAV4U988"/>
<organism evidence="2 3">
    <name type="scientific">Caerostris extrusa</name>
    <name type="common">Bark spider</name>
    <name type="synonym">Caerostris bankana</name>
    <dbReference type="NCBI Taxonomy" id="172846"/>
    <lineage>
        <taxon>Eukaryota</taxon>
        <taxon>Metazoa</taxon>
        <taxon>Ecdysozoa</taxon>
        <taxon>Arthropoda</taxon>
        <taxon>Chelicerata</taxon>
        <taxon>Arachnida</taxon>
        <taxon>Araneae</taxon>
        <taxon>Araneomorphae</taxon>
        <taxon>Entelegynae</taxon>
        <taxon>Araneoidea</taxon>
        <taxon>Araneidae</taxon>
        <taxon>Caerostris</taxon>
    </lineage>
</organism>
<reference evidence="2 3" key="1">
    <citation type="submission" date="2021-06" db="EMBL/GenBank/DDBJ databases">
        <title>Caerostris extrusa draft genome.</title>
        <authorList>
            <person name="Kono N."/>
            <person name="Arakawa K."/>
        </authorList>
    </citation>
    <scope>NUCLEOTIDE SEQUENCE [LARGE SCALE GENOMIC DNA]</scope>
</reference>
<dbReference type="EMBL" id="BPLR01012500">
    <property type="protein sequence ID" value="GIY54336.1"/>
    <property type="molecule type" value="Genomic_DNA"/>
</dbReference>
<dbReference type="Proteomes" id="UP001054945">
    <property type="component" value="Unassembled WGS sequence"/>
</dbReference>
<evidence type="ECO:0000256" key="1">
    <source>
        <dbReference type="SAM" id="MobiDB-lite"/>
    </source>
</evidence>
<comment type="caution">
    <text evidence="2">The sequence shown here is derived from an EMBL/GenBank/DDBJ whole genome shotgun (WGS) entry which is preliminary data.</text>
</comment>
<protein>
    <submittedName>
        <fullName evidence="2">Uncharacterized protein</fullName>
    </submittedName>
</protein>
<proteinExistence type="predicted"/>